<feature type="signal peptide" evidence="13">
    <location>
        <begin position="1"/>
        <end position="29"/>
    </location>
</feature>
<keyword evidence="5 11" id="KW-0812">Transmembrane</keyword>
<evidence type="ECO:0000256" key="1">
    <source>
        <dbReference type="ARBA" id="ARBA00004571"/>
    </source>
</evidence>
<evidence type="ECO:0000256" key="7">
    <source>
        <dbReference type="ARBA" id="ARBA00023065"/>
    </source>
</evidence>
<dbReference type="SUPFAM" id="SSF56935">
    <property type="entry name" value="Porins"/>
    <property type="match status" value="1"/>
</dbReference>
<proteinExistence type="inferred from homology"/>
<dbReference type="PANTHER" id="PTHR32552:SF81">
    <property type="entry name" value="TONB-DEPENDENT OUTER MEMBRANE RECEPTOR"/>
    <property type="match status" value="1"/>
</dbReference>
<evidence type="ECO:0000313" key="17">
    <source>
        <dbReference type="Proteomes" id="UP001595444"/>
    </source>
</evidence>
<dbReference type="RefSeq" id="WP_194214915.1">
    <property type="nucleotide sequence ID" value="NZ_CP061205.1"/>
</dbReference>
<evidence type="ECO:0000256" key="2">
    <source>
        <dbReference type="ARBA" id="ARBA00022448"/>
    </source>
</evidence>
<dbReference type="CDD" id="cd01347">
    <property type="entry name" value="ligand_gated_channel"/>
    <property type="match status" value="1"/>
</dbReference>
<reference evidence="17" key="1">
    <citation type="journal article" date="2019" name="Int. J. Syst. Evol. Microbiol.">
        <title>The Global Catalogue of Microorganisms (GCM) 10K type strain sequencing project: providing services to taxonomists for standard genome sequencing and annotation.</title>
        <authorList>
            <consortium name="The Broad Institute Genomics Platform"/>
            <consortium name="The Broad Institute Genome Sequencing Center for Infectious Disease"/>
            <person name="Wu L."/>
            <person name="Ma J."/>
        </authorList>
    </citation>
    <scope>NUCLEOTIDE SEQUENCE [LARGE SCALE GENOMIC DNA]</scope>
    <source>
        <strain evidence="17">KCTC 62164</strain>
    </source>
</reference>
<dbReference type="PANTHER" id="PTHR32552">
    <property type="entry name" value="FERRICHROME IRON RECEPTOR-RELATED"/>
    <property type="match status" value="1"/>
</dbReference>
<evidence type="ECO:0000256" key="13">
    <source>
        <dbReference type="SAM" id="SignalP"/>
    </source>
</evidence>
<evidence type="ECO:0000256" key="4">
    <source>
        <dbReference type="ARBA" id="ARBA00022496"/>
    </source>
</evidence>
<dbReference type="InterPro" id="IPR036942">
    <property type="entry name" value="Beta-barrel_TonB_sf"/>
</dbReference>
<evidence type="ECO:0000259" key="15">
    <source>
        <dbReference type="Pfam" id="PF07715"/>
    </source>
</evidence>
<keyword evidence="17" id="KW-1185">Reference proteome</keyword>
<name>A0ABV7D060_9PROT</name>
<accession>A0ABV7D060</accession>
<comment type="caution">
    <text evidence="16">The sequence shown here is derived from an EMBL/GenBank/DDBJ whole genome shotgun (WGS) entry which is preliminary data.</text>
</comment>
<gene>
    <name evidence="16" type="ORF">ACFOKA_01330</name>
</gene>
<feature type="domain" description="TonB-dependent receptor-like beta-barrel" evidence="14">
    <location>
        <begin position="255"/>
        <end position="729"/>
    </location>
</feature>
<feature type="domain" description="TonB-dependent receptor plug" evidence="15">
    <location>
        <begin position="53"/>
        <end position="166"/>
    </location>
</feature>
<evidence type="ECO:0000256" key="10">
    <source>
        <dbReference type="ARBA" id="ARBA00023237"/>
    </source>
</evidence>
<organism evidence="16 17">
    <name type="scientific">Kordiimonas pumila</name>
    <dbReference type="NCBI Taxonomy" id="2161677"/>
    <lineage>
        <taxon>Bacteria</taxon>
        <taxon>Pseudomonadati</taxon>
        <taxon>Pseudomonadota</taxon>
        <taxon>Alphaproteobacteria</taxon>
        <taxon>Kordiimonadales</taxon>
        <taxon>Kordiimonadaceae</taxon>
        <taxon>Kordiimonas</taxon>
    </lineage>
</organism>
<dbReference type="Proteomes" id="UP001595444">
    <property type="component" value="Unassembled WGS sequence"/>
</dbReference>
<dbReference type="InterPro" id="IPR039426">
    <property type="entry name" value="TonB-dep_rcpt-like"/>
</dbReference>
<evidence type="ECO:0000256" key="11">
    <source>
        <dbReference type="PROSITE-ProRule" id="PRU01360"/>
    </source>
</evidence>
<keyword evidence="3 11" id="KW-1134">Transmembrane beta strand</keyword>
<dbReference type="EMBL" id="JBHRSL010000001">
    <property type="protein sequence ID" value="MFC3050539.1"/>
    <property type="molecule type" value="Genomic_DNA"/>
</dbReference>
<dbReference type="InterPro" id="IPR012910">
    <property type="entry name" value="Plug_dom"/>
</dbReference>
<keyword evidence="10 11" id="KW-0998">Cell outer membrane</keyword>
<dbReference type="InterPro" id="IPR000531">
    <property type="entry name" value="Beta-barrel_TonB"/>
</dbReference>
<dbReference type="Pfam" id="PF07715">
    <property type="entry name" value="Plug"/>
    <property type="match status" value="1"/>
</dbReference>
<keyword evidence="16" id="KW-0675">Receptor</keyword>
<feature type="chain" id="PRO_5046594782" evidence="13">
    <location>
        <begin position="30"/>
        <end position="760"/>
    </location>
</feature>
<keyword evidence="9 11" id="KW-0472">Membrane</keyword>
<keyword evidence="6" id="KW-0408">Iron</keyword>
<keyword evidence="4" id="KW-0410">Iron transport</keyword>
<keyword evidence="13" id="KW-0732">Signal</keyword>
<keyword evidence="2 11" id="KW-0813">Transport</keyword>
<keyword evidence="8 12" id="KW-0798">TonB box</keyword>
<dbReference type="PROSITE" id="PS52016">
    <property type="entry name" value="TONB_DEPENDENT_REC_3"/>
    <property type="match status" value="1"/>
</dbReference>
<evidence type="ECO:0000256" key="5">
    <source>
        <dbReference type="ARBA" id="ARBA00022692"/>
    </source>
</evidence>
<comment type="similarity">
    <text evidence="11 12">Belongs to the TonB-dependent receptor family.</text>
</comment>
<sequence>MYRLTGKHTACATAISLCLGAFTAQTATAQTAADSDEIFDEIIVTALKRSTSLQETPAAISAISSETLRSMGATGLDDVFRFVPGLVVQEGETGGGRGRLSVRGIRSQGEATLGLYYDETPIIGSNGTSSDPGGRTGDLNLFDIERVEVLRGPQGTLYGASSMGGAIRILFNKPNFEEYEGEVLGQMTDTKGGGFGYAVKGMVNVPFNEKFAARLVLSTQDTDGYVDNVTLGRDNVNDSEQQGGRLILGFKPSDTVNFTLTGVFQKSTLDGSAYFDETLGFYNSNDPVLLSYEENFKMISGVLDWDLGFATLTSSTGWQKSKTNRTVDATATVNTSISFPTTPCRIYFGLTSPDSCTADQIDEYTAYAETRTPGFFYAVLDNEVFTQEIRLSSNDSGPFQWTVGGYYEKRDDHIDSYVVTADAETGELITPIDVTGLRYIQNDVKQTALFAEASYEVIEDLTLTAGIRRYNYKKTISGEVLIPSAPTFQAPGDYSSVDADASGWVTKYGADYKINDDIMVYATIAEGFRPGGVNNTPNLPTNLEIYDADSLWNYEIGLKTSWFDNKLIFNTSLFRTDWKNMQITGSTPDNVFRYLTNAGSARVEGIEFDAMLRPTSGLTFTATFAYLDAYLTEDQSNENVLVVSSTGLKGDKIPYVPEYTASLSAEYITPVTDTLNAIARLDYSYTGESANGFRPTYLYYATFGDYSMINARLGLEAADWKVSLFARNLMNSKGITNNGGAGTLIALTPRTIGINLGYSF</sequence>
<evidence type="ECO:0000256" key="8">
    <source>
        <dbReference type="ARBA" id="ARBA00023077"/>
    </source>
</evidence>
<protein>
    <submittedName>
        <fullName evidence="16">TonB-dependent receptor</fullName>
    </submittedName>
</protein>
<evidence type="ECO:0000259" key="14">
    <source>
        <dbReference type="Pfam" id="PF00593"/>
    </source>
</evidence>
<evidence type="ECO:0000313" key="16">
    <source>
        <dbReference type="EMBL" id="MFC3050539.1"/>
    </source>
</evidence>
<evidence type="ECO:0000256" key="9">
    <source>
        <dbReference type="ARBA" id="ARBA00023136"/>
    </source>
</evidence>
<dbReference type="Pfam" id="PF00593">
    <property type="entry name" value="TonB_dep_Rec_b-barrel"/>
    <property type="match status" value="1"/>
</dbReference>
<evidence type="ECO:0000256" key="12">
    <source>
        <dbReference type="RuleBase" id="RU003357"/>
    </source>
</evidence>
<keyword evidence="7" id="KW-0406">Ion transport</keyword>
<evidence type="ECO:0000256" key="3">
    <source>
        <dbReference type="ARBA" id="ARBA00022452"/>
    </source>
</evidence>
<dbReference type="Gene3D" id="2.40.170.20">
    <property type="entry name" value="TonB-dependent receptor, beta-barrel domain"/>
    <property type="match status" value="1"/>
</dbReference>
<evidence type="ECO:0000256" key="6">
    <source>
        <dbReference type="ARBA" id="ARBA00023004"/>
    </source>
</evidence>
<comment type="subcellular location">
    <subcellularLocation>
        <location evidence="1 11">Cell outer membrane</location>
        <topology evidence="1 11">Multi-pass membrane protein</topology>
    </subcellularLocation>
</comment>